<accession>A0A5C1AMP8</accession>
<keyword evidence="1" id="KW-0472">Membrane</keyword>
<feature type="transmembrane region" description="Helical" evidence="1">
    <location>
        <begin position="21"/>
        <end position="40"/>
    </location>
</feature>
<keyword evidence="1" id="KW-0812">Transmembrane</keyword>
<dbReference type="EMBL" id="CP042425">
    <property type="protein sequence ID" value="QEL19002.1"/>
    <property type="molecule type" value="Genomic_DNA"/>
</dbReference>
<dbReference type="Proteomes" id="UP000324974">
    <property type="component" value="Chromosome"/>
</dbReference>
<dbReference type="RefSeq" id="WP_149113447.1">
    <property type="nucleotide sequence ID" value="NZ_CP042425.1"/>
</dbReference>
<dbReference type="KEGG" id="lrs:PX52LOC_06052"/>
<reference evidence="3" key="1">
    <citation type="submission" date="2019-08" db="EMBL/GenBank/DDBJ databases">
        <title>Limnoglobus roseus gen. nov., sp. nov., a novel freshwater planctomycete with a giant genome from the family Gemmataceae.</title>
        <authorList>
            <person name="Kulichevskaya I.S."/>
            <person name="Naumoff D.G."/>
            <person name="Miroshnikov K."/>
            <person name="Ivanova A."/>
            <person name="Philippov D.A."/>
            <person name="Hakobyan A."/>
            <person name="Rijpstra I.C."/>
            <person name="Sinninghe Damste J.S."/>
            <person name="Liesack W."/>
            <person name="Dedysh S.N."/>
        </authorList>
    </citation>
    <scope>NUCLEOTIDE SEQUENCE [LARGE SCALE GENOMIC DNA]</scope>
    <source>
        <strain evidence="3">PX52</strain>
    </source>
</reference>
<organism evidence="2 3">
    <name type="scientific">Limnoglobus roseus</name>
    <dbReference type="NCBI Taxonomy" id="2598579"/>
    <lineage>
        <taxon>Bacteria</taxon>
        <taxon>Pseudomonadati</taxon>
        <taxon>Planctomycetota</taxon>
        <taxon>Planctomycetia</taxon>
        <taxon>Gemmatales</taxon>
        <taxon>Gemmataceae</taxon>
        <taxon>Limnoglobus</taxon>
    </lineage>
</organism>
<evidence type="ECO:0000313" key="3">
    <source>
        <dbReference type="Proteomes" id="UP000324974"/>
    </source>
</evidence>
<feature type="transmembrane region" description="Helical" evidence="1">
    <location>
        <begin position="122"/>
        <end position="137"/>
    </location>
</feature>
<feature type="transmembrane region" description="Helical" evidence="1">
    <location>
        <begin position="97"/>
        <end position="116"/>
    </location>
</feature>
<protein>
    <submittedName>
        <fullName evidence="2">Uncharacterized protein</fullName>
    </submittedName>
</protein>
<feature type="transmembrane region" description="Helical" evidence="1">
    <location>
        <begin position="52"/>
        <end position="76"/>
    </location>
</feature>
<sequence length="152" mass="16755">MSITEPIADDVNPKLTSLRMFLTVFTLVQFVMVGVVVFSINKMNLALIPDPAAPYLFLGLAVLMVGMIAFSLRTALLAVRRAKAGELDVFSRFTSEVLIRAFLLNLPAVILVAGYVLTAQKWLLGPAAVGLLVVWFCKPNRTQYDRWLAAVK</sequence>
<evidence type="ECO:0000313" key="2">
    <source>
        <dbReference type="EMBL" id="QEL19002.1"/>
    </source>
</evidence>
<keyword evidence="1" id="KW-1133">Transmembrane helix</keyword>
<dbReference type="AlphaFoldDB" id="A0A5C1AMP8"/>
<name>A0A5C1AMP8_9BACT</name>
<proteinExistence type="predicted"/>
<keyword evidence="3" id="KW-1185">Reference proteome</keyword>
<gene>
    <name evidence="2" type="ORF">PX52LOC_06052</name>
</gene>
<evidence type="ECO:0000256" key="1">
    <source>
        <dbReference type="SAM" id="Phobius"/>
    </source>
</evidence>